<reference evidence="2" key="2">
    <citation type="submission" date="2020-09" db="EMBL/GenBank/DDBJ databases">
        <authorList>
            <person name="Sun Q."/>
            <person name="Sedlacek I."/>
        </authorList>
    </citation>
    <scope>NUCLEOTIDE SEQUENCE</scope>
    <source>
        <strain evidence="2">CCM 8606</strain>
    </source>
</reference>
<dbReference type="InterPro" id="IPR001173">
    <property type="entry name" value="Glyco_trans_2-like"/>
</dbReference>
<protein>
    <submittedName>
        <fullName evidence="2">Glycosyl transferase</fullName>
    </submittedName>
</protein>
<dbReference type="RefSeq" id="WP_188355474.1">
    <property type="nucleotide sequence ID" value="NZ_BMDH01000003.1"/>
</dbReference>
<dbReference type="Gene3D" id="3.90.550.10">
    <property type="entry name" value="Spore Coat Polysaccharide Biosynthesis Protein SpsA, Chain A"/>
    <property type="match status" value="1"/>
</dbReference>
<dbReference type="Proteomes" id="UP000619536">
    <property type="component" value="Unassembled WGS sequence"/>
</dbReference>
<evidence type="ECO:0000313" key="3">
    <source>
        <dbReference type="Proteomes" id="UP000619536"/>
    </source>
</evidence>
<reference evidence="2" key="1">
    <citation type="journal article" date="2014" name="Int. J. Syst. Evol. Microbiol.">
        <title>Complete genome sequence of Corynebacterium casei LMG S-19264T (=DSM 44701T), isolated from a smear-ripened cheese.</title>
        <authorList>
            <consortium name="US DOE Joint Genome Institute (JGI-PGF)"/>
            <person name="Walter F."/>
            <person name="Albersmeier A."/>
            <person name="Kalinowski J."/>
            <person name="Ruckert C."/>
        </authorList>
    </citation>
    <scope>NUCLEOTIDE SEQUENCE</scope>
    <source>
        <strain evidence="2">CCM 8606</strain>
    </source>
</reference>
<comment type="caution">
    <text evidence="2">The sequence shown here is derived from an EMBL/GenBank/DDBJ whole genome shotgun (WGS) entry which is preliminary data.</text>
</comment>
<feature type="domain" description="Glycosyltransferase 2-like" evidence="1">
    <location>
        <begin position="15"/>
        <end position="141"/>
    </location>
</feature>
<dbReference type="InterPro" id="IPR050834">
    <property type="entry name" value="Glycosyltransf_2"/>
</dbReference>
<accession>A0A8J3EZE6</accession>
<sequence>MGDKDTSQRSTQPITVVITAYNQGDLPLQSVQSALQQTLLPTQVIVVDDGSIDQQSLDVLEQIQQLAHNKHIPQITVMTQENAGVSAARNAGIAAATTPYIAVLDGDDMFMPNFLEQASAELSKSSQIVAVSSWLQCFGVLDAVVKPIGGSLEDFLPRNCCPAACLIRQADWQSAGGYTESMRHGFEDWDFFLKLLENGGSGTSTITVLEQPLIQYRTAPASANIASMTSRTEILRDMITRHRESYAQHVDSVVLALDALATTRLRMWEDAVQVHPELQQHSLATQEFMRSPSFGDGGMAAAVRLRVSDYTK</sequence>
<dbReference type="CDD" id="cd00761">
    <property type="entry name" value="Glyco_tranf_GTA_type"/>
    <property type="match status" value="1"/>
</dbReference>
<name>A0A8J3EZE6_9BIFI</name>
<keyword evidence="2" id="KW-0808">Transferase</keyword>
<evidence type="ECO:0000313" key="2">
    <source>
        <dbReference type="EMBL" id="GGI14884.1"/>
    </source>
</evidence>
<organism evidence="2 3">
    <name type="scientific">Galliscardovia ingluviei</name>
    <dbReference type="NCBI Taxonomy" id="1769422"/>
    <lineage>
        <taxon>Bacteria</taxon>
        <taxon>Bacillati</taxon>
        <taxon>Actinomycetota</taxon>
        <taxon>Actinomycetes</taxon>
        <taxon>Bifidobacteriales</taxon>
        <taxon>Bifidobacteriaceae</taxon>
        <taxon>Galliscardovia</taxon>
    </lineage>
</organism>
<dbReference type="EMBL" id="BMDH01000003">
    <property type="protein sequence ID" value="GGI14884.1"/>
    <property type="molecule type" value="Genomic_DNA"/>
</dbReference>
<dbReference type="SUPFAM" id="SSF53448">
    <property type="entry name" value="Nucleotide-diphospho-sugar transferases"/>
    <property type="match status" value="1"/>
</dbReference>
<dbReference type="PANTHER" id="PTHR43685">
    <property type="entry name" value="GLYCOSYLTRANSFERASE"/>
    <property type="match status" value="1"/>
</dbReference>
<dbReference type="GO" id="GO:0016740">
    <property type="term" value="F:transferase activity"/>
    <property type="evidence" value="ECO:0007669"/>
    <property type="project" value="UniProtKB-KW"/>
</dbReference>
<evidence type="ECO:0000259" key="1">
    <source>
        <dbReference type="Pfam" id="PF00535"/>
    </source>
</evidence>
<keyword evidence="3" id="KW-1185">Reference proteome</keyword>
<dbReference type="PANTHER" id="PTHR43685:SF2">
    <property type="entry name" value="GLYCOSYLTRANSFERASE 2-LIKE DOMAIN-CONTAINING PROTEIN"/>
    <property type="match status" value="1"/>
</dbReference>
<proteinExistence type="predicted"/>
<dbReference type="InterPro" id="IPR029044">
    <property type="entry name" value="Nucleotide-diphossugar_trans"/>
</dbReference>
<dbReference type="AlphaFoldDB" id="A0A8J3EZE6"/>
<gene>
    <name evidence="2" type="ORF">GCM10007377_13150</name>
</gene>
<dbReference type="Pfam" id="PF00535">
    <property type="entry name" value="Glycos_transf_2"/>
    <property type="match status" value="1"/>
</dbReference>